<gene>
    <name evidence="1" type="ORF">CEXT_264151</name>
</gene>
<protein>
    <submittedName>
        <fullName evidence="1">Uncharacterized protein</fullName>
    </submittedName>
</protein>
<evidence type="ECO:0000313" key="1">
    <source>
        <dbReference type="EMBL" id="GIX93143.1"/>
    </source>
</evidence>
<organism evidence="1 2">
    <name type="scientific">Caerostris extrusa</name>
    <name type="common">Bark spider</name>
    <name type="synonym">Caerostris bankana</name>
    <dbReference type="NCBI Taxonomy" id="172846"/>
    <lineage>
        <taxon>Eukaryota</taxon>
        <taxon>Metazoa</taxon>
        <taxon>Ecdysozoa</taxon>
        <taxon>Arthropoda</taxon>
        <taxon>Chelicerata</taxon>
        <taxon>Arachnida</taxon>
        <taxon>Araneae</taxon>
        <taxon>Araneomorphae</taxon>
        <taxon>Entelegynae</taxon>
        <taxon>Araneoidea</taxon>
        <taxon>Araneidae</taxon>
        <taxon>Caerostris</taxon>
    </lineage>
</organism>
<dbReference type="AlphaFoldDB" id="A0AAV4P9L2"/>
<proteinExistence type="predicted"/>
<sequence>MGEGIESCFGPNEGMGSGIIKFQREAKWKKKTNNQIDSPPSKCRDYVRQSLVYLLFLTKIMFGLIWMDPNIPNRYKIPPPSVLYTMMHFNSENQTSDEFDRSVRWLLRLPLSQTSDTECH</sequence>
<dbReference type="Proteomes" id="UP001054945">
    <property type="component" value="Unassembled WGS sequence"/>
</dbReference>
<reference evidence="1 2" key="1">
    <citation type="submission" date="2021-06" db="EMBL/GenBank/DDBJ databases">
        <title>Caerostris extrusa draft genome.</title>
        <authorList>
            <person name="Kono N."/>
            <person name="Arakawa K."/>
        </authorList>
    </citation>
    <scope>NUCLEOTIDE SEQUENCE [LARGE SCALE GENOMIC DNA]</scope>
</reference>
<evidence type="ECO:0000313" key="2">
    <source>
        <dbReference type="Proteomes" id="UP001054945"/>
    </source>
</evidence>
<comment type="caution">
    <text evidence="1">The sequence shown here is derived from an EMBL/GenBank/DDBJ whole genome shotgun (WGS) entry which is preliminary data.</text>
</comment>
<name>A0AAV4P9L2_CAEEX</name>
<dbReference type="EMBL" id="BPLR01004201">
    <property type="protein sequence ID" value="GIX93143.1"/>
    <property type="molecule type" value="Genomic_DNA"/>
</dbReference>
<accession>A0AAV4P9L2</accession>
<keyword evidence="2" id="KW-1185">Reference proteome</keyword>